<feature type="region of interest" description="Disordered" evidence="1">
    <location>
        <begin position="341"/>
        <end position="403"/>
    </location>
</feature>
<protein>
    <recommendedName>
        <fullName evidence="4">C3H1-type domain-containing protein</fullName>
    </recommendedName>
</protein>
<feature type="compositionally biased region" description="Low complexity" evidence="1">
    <location>
        <begin position="577"/>
        <end position="588"/>
    </location>
</feature>
<feature type="region of interest" description="Disordered" evidence="1">
    <location>
        <begin position="276"/>
        <end position="298"/>
    </location>
</feature>
<evidence type="ECO:0008006" key="4">
    <source>
        <dbReference type="Google" id="ProtNLM"/>
    </source>
</evidence>
<evidence type="ECO:0000313" key="2">
    <source>
        <dbReference type="EMBL" id="CAF9923140.1"/>
    </source>
</evidence>
<feature type="compositionally biased region" description="Acidic residues" evidence="1">
    <location>
        <begin position="684"/>
        <end position="695"/>
    </location>
</feature>
<keyword evidence="3" id="KW-1185">Reference proteome</keyword>
<accession>A0A8H3IJF9</accession>
<dbReference type="OrthoDB" id="1918685at2759"/>
<evidence type="ECO:0000256" key="1">
    <source>
        <dbReference type="SAM" id="MobiDB-lite"/>
    </source>
</evidence>
<reference evidence="2" key="1">
    <citation type="submission" date="2021-03" db="EMBL/GenBank/DDBJ databases">
        <authorList>
            <person name="Tagirdzhanova G."/>
        </authorList>
    </citation>
    <scope>NUCLEOTIDE SEQUENCE</scope>
</reference>
<feature type="region of interest" description="Disordered" evidence="1">
    <location>
        <begin position="573"/>
        <end position="597"/>
    </location>
</feature>
<dbReference type="AlphaFoldDB" id="A0A8H3IJF9"/>
<feature type="compositionally biased region" description="Low complexity" evidence="1">
    <location>
        <begin position="662"/>
        <end position="680"/>
    </location>
</feature>
<sequence length="695" mass="73592">MAPKGFSDKQDFLDSLTVPDSEVVQAFVYFSPELWPRISKLIQDHLQTKGVFCTVANMVENDKQGFYNPWIVIRVIPSSKDMITKDIKKEVKDLMLENGLNNPIYKIWIDPGKRAARPSAIETELNQTKLRSYSADQGLAEPTKDAIRTPEVLSVSTNLPNLLFDKTLFDKALNVATGKGMEKNEFPRSVKHLTCWYWSNHPNGCIKSAEGCSYAHVDTGRYAEKPRAVIPGGPRLAGRNANRIEATLRDGLAMHLGMDAPANAAAAAAALDAEKSKGTSGSTTSADEAPGSRLLPSFSLNRDGVAIPITSHHDTRPMASVRPFGSIARGMKGAFLLEPADGQARSAATTTQNTASPGSNATSDNNSNGVPLQTPAGSGTNTANGTPTKTRRPRNRHGGKNKWKQDFSFYPKQQQITYNNQLLLNNHYANQACRELCIGLDFGKKELQSVLDKTSALHNALISLNSTLDTGDDIDTARAVKGNLDALATDTKATLDLLAMYRGRAENFLGGDQSKTARNVFRWWDQVDRARDAESTVALAEEFDVAATTTTTIAGGRTASGAGYNVRRGYGGGGAGETAAATTTSTSGHTFEEDDVEGGVGLNAGIEVGKHTGIRHGGAPLAIRLASGGSGTLTAATASSAFVTTAAAAAADADDDGIMPTGGSALDAAAAASHLRSGSGETRDDADESDAASVE</sequence>
<dbReference type="Proteomes" id="UP000664169">
    <property type="component" value="Unassembled WGS sequence"/>
</dbReference>
<proteinExistence type="predicted"/>
<comment type="caution">
    <text evidence="2">The sequence shown here is derived from an EMBL/GenBank/DDBJ whole genome shotgun (WGS) entry which is preliminary data.</text>
</comment>
<feature type="compositionally biased region" description="Basic residues" evidence="1">
    <location>
        <begin position="389"/>
        <end position="402"/>
    </location>
</feature>
<evidence type="ECO:0000313" key="3">
    <source>
        <dbReference type="Proteomes" id="UP000664169"/>
    </source>
</evidence>
<gene>
    <name evidence="2" type="ORF">GOMPHAMPRED_002746</name>
</gene>
<feature type="compositionally biased region" description="Polar residues" evidence="1">
    <location>
        <begin position="346"/>
        <end position="388"/>
    </location>
</feature>
<feature type="region of interest" description="Disordered" evidence="1">
    <location>
        <begin position="654"/>
        <end position="695"/>
    </location>
</feature>
<name>A0A8H3IJF9_9LECA</name>
<organism evidence="2 3">
    <name type="scientific">Gomphillus americanus</name>
    <dbReference type="NCBI Taxonomy" id="1940652"/>
    <lineage>
        <taxon>Eukaryota</taxon>
        <taxon>Fungi</taxon>
        <taxon>Dikarya</taxon>
        <taxon>Ascomycota</taxon>
        <taxon>Pezizomycotina</taxon>
        <taxon>Lecanoromycetes</taxon>
        <taxon>OSLEUM clade</taxon>
        <taxon>Ostropomycetidae</taxon>
        <taxon>Ostropales</taxon>
        <taxon>Graphidaceae</taxon>
        <taxon>Gomphilloideae</taxon>
        <taxon>Gomphillus</taxon>
    </lineage>
</organism>
<dbReference type="EMBL" id="CAJPDQ010000019">
    <property type="protein sequence ID" value="CAF9923140.1"/>
    <property type="molecule type" value="Genomic_DNA"/>
</dbReference>